<organism evidence="1">
    <name type="scientific">uncultured virus</name>
    <dbReference type="NCBI Taxonomy" id="340016"/>
    <lineage>
        <taxon>Viruses</taxon>
        <taxon>environmental samples</taxon>
    </lineage>
</organism>
<reference evidence="1" key="2">
    <citation type="journal article" date="2017" name="Nat. Commun.">
        <title>Single-virus genomics reveals hidden cosmopolitan and abundant viruses.</title>
        <authorList>
            <person name="Martinez-Hernandez F."/>
            <person name="Fornas O."/>
            <person name="Lluesma Gomez M."/>
            <person name="Bolduc B."/>
            <person name="de la Cruz Pena M.J."/>
            <person name="Martinez J.M."/>
            <person name="Anton J."/>
            <person name="Gasol J.M."/>
            <person name="Rosselli R."/>
            <person name="Rodriguez-Valera F."/>
            <person name="Sullivan M.B."/>
            <person name="Acinas S.G."/>
            <person name="Martinez-Garcia M."/>
        </authorList>
    </citation>
    <scope>NUCLEOTIDE SEQUENCE</scope>
</reference>
<proteinExistence type="predicted"/>
<evidence type="ECO:0000313" key="1">
    <source>
        <dbReference type="EMBL" id="ASF00784.1"/>
    </source>
</evidence>
<dbReference type="EMBL" id="KY052855">
    <property type="protein sequence ID" value="ASF00784.1"/>
    <property type="molecule type" value="Genomic_DNA"/>
</dbReference>
<sequence>MKLTINPKNTDHTYAYNPEEIIIYPRECIVIKEKDKPAILLKEECIEKIEIKEG</sequence>
<name>A0A218MND7_9VIRU</name>
<accession>A0A218MND7</accession>
<reference evidence="1" key="1">
    <citation type="submission" date="2016-10" db="EMBL/GenBank/DDBJ databases">
        <authorList>
            <person name="Varghese N."/>
        </authorList>
    </citation>
    <scope>NUCLEOTIDE SEQUENCE</scope>
</reference>
<protein>
    <submittedName>
        <fullName evidence="1">Uncharacterized protein</fullName>
    </submittedName>
</protein>